<accession>A0AAW9MUD1</accession>
<dbReference type="PANTHER" id="PTHR32024">
    <property type="entry name" value="TRK SYSTEM POTASSIUM UPTAKE PROTEIN TRKG-RELATED"/>
    <property type="match status" value="1"/>
</dbReference>
<evidence type="ECO:0000256" key="6">
    <source>
        <dbReference type="ARBA" id="ARBA00022958"/>
    </source>
</evidence>
<keyword evidence="2" id="KW-0813">Transport</keyword>
<evidence type="ECO:0000313" key="12">
    <source>
        <dbReference type="Proteomes" id="UP001357733"/>
    </source>
</evidence>
<comment type="subcellular location">
    <subcellularLocation>
        <location evidence="1">Cell membrane</location>
        <topology evidence="1">Multi-pass membrane protein</topology>
    </subcellularLocation>
</comment>
<keyword evidence="12" id="KW-1185">Reference proteome</keyword>
<dbReference type="Pfam" id="PF02386">
    <property type="entry name" value="TrkH"/>
    <property type="match status" value="1"/>
</dbReference>
<feature type="transmembrane region" description="Helical" evidence="10">
    <location>
        <begin position="77"/>
        <end position="103"/>
    </location>
</feature>
<gene>
    <name evidence="11" type="ORF">VLK81_06865</name>
</gene>
<keyword evidence="7 10" id="KW-1133">Transmembrane helix</keyword>
<dbReference type="InterPro" id="IPR003445">
    <property type="entry name" value="Cat_transpt"/>
</dbReference>
<dbReference type="NCBIfam" id="TIGR00933">
    <property type="entry name" value="2a38"/>
    <property type="match status" value="1"/>
</dbReference>
<keyword evidence="4" id="KW-0633">Potassium transport</keyword>
<evidence type="ECO:0000256" key="1">
    <source>
        <dbReference type="ARBA" id="ARBA00004651"/>
    </source>
</evidence>
<evidence type="ECO:0000256" key="2">
    <source>
        <dbReference type="ARBA" id="ARBA00022448"/>
    </source>
</evidence>
<dbReference type="AlphaFoldDB" id="A0AAW9MUD1"/>
<evidence type="ECO:0000256" key="8">
    <source>
        <dbReference type="ARBA" id="ARBA00023065"/>
    </source>
</evidence>
<keyword evidence="9 10" id="KW-0472">Membrane</keyword>
<evidence type="ECO:0000256" key="7">
    <source>
        <dbReference type="ARBA" id="ARBA00022989"/>
    </source>
</evidence>
<evidence type="ECO:0000256" key="9">
    <source>
        <dbReference type="ARBA" id="ARBA00023136"/>
    </source>
</evidence>
<evidence type="ECO:0000256" key="4">
    <source>
        <dbReference type="ARBA" id="ARBA00022538"/>
    </source>
</evidence>
<dbReference type="InterPro" id="IPR004772">
    <property type="entry name" value="TrkH"/>
</dbReference>
<reference evidence="11 12" key="1">
    <citation type="submission" date="2024-01" db="EMBL/GenBank/DDBJ databases">
        <title>Complete genome sequence of Citroniella saccharovorans strain M6.X9, isolated from human fecal sample.</title>
        <authorList>
            <person name="Cheng G."/>
            <person name="Westerholm M."/>
            <person name="Schnurer A."/>
        </authorList>
    </citation>
    <scope>NUCLEOTIDE SEQUENCE [LARGE SCALE GENOMIC DNA]</scope>
    <source>
        <strain evidence="11 12">DSM 29873</strain>
    </source>
</reference>
<dbReference type="GO" id="GO:0015379">
    <property type="term" value="F:potassium:chloride symporter activity"/>
    <property type="evidence" value="ECO:0007669"/>
    <property type="project" value="InterPro"/>
</dbReference>
<feature type="transmembrane region" description="Helical" evidence="10">
    <location>
        <begin position="20"/>
        <end position="39"/>
    </location>
</feature>
<evidence type="ECO:0000313" key="11">
    <source>
        <dbReference type="EMBL" id="MEB3429731.1"/>
    </source>
</evidence>
<evidence type="ECO:0000256" key="5">
    <source>
        <dbReference type="ARBA" id="ARBA00022692"/>
    </source>
</evidence>
<organism evidence="11 12">
    <name type="scientific">Citroniella saccharovorans</name>
    <dbReference type="NCBI Taxonomy" id="2053367"/>
    <lineage>
        <taxon>Bacteria</taxon>
        <taxon>Bacillati</taxon>
        <taxon>Bacillota</taxon>
        <taxon>Tissierellia</taxon>
        <taxon>Tissierellales</taxon>
        <taxon>Peptoniphilaceae</taxon>
        <taxon>Citroniella</taxon>
    </lineage>
</organism>
<feature type="transmembrane region" description="Helical" evidence="10">
    <location>
        <begin position="195"/>
        <end position="219"/>
    </location>
</feature>
<dbReference type="GO" id="GO:0005886">
    <property type="term" value="C:plasma membrane"/>
    <property type="evidence" value="ECO:0007669"/>
    <property type="project" value="UniProtKB-SubCell"/>
</dbReference>
<protein>
    <submittedName>
        <fullName evidence="11">TrkH family potassium uptake protein</fullName>
    </submittedName>
</protein>
<feature type="transmembrane region" description="Helical" evidence="10">
    <location>
        <begin position="131"/>
        <end position="155"/>
    </location>
</feature>
<dbReference type="EMBL" id="JAYKOT010000003">
    <property type="protein sequence ID" value="MEB3429731.1"/>
    <property type="molecule type" value="Genomic_DNA"/>
</dbReference>
<feature type="transmembrane region" description="Helical" evidence="10">
    <location>
        <begin position="411"/>
        <end position="430"/>
    </location>
</feature>
<keyword evidence="3" id="KW-1003">Cell membrane</keyword>
<sequence>MISKIKCFWESFRKSPPRMLALGFLTVILLGGIILSLPISSRTGNHTPFIDSLFTSTSAVCVTGLTTVTTKANFSNFGYIVIMSLIQFGGLGFMTWAVLVQLLMKKRISFYDRILIHEQMNEESFSGMVRLIIFVLKSTFLIESIGAVLLSFTFIPEFGLKKGIFYSIFHSVSAYCNAGFDILGEESLSKYSNSILVLLPIASLIILGGIGFNVFIDILKKKNYKKLRLHSKLVLTMTLILIVFPAIVIFLLEFNNPSTFMGKSLSYKSLSSFFQSITLRTAGFFSIDQSLLRESTSLFCILIMFIGGSPSGTAGGIKTTTFALVIMLSISEIKGFKDVEIFNRRIESNVVRKALTIFTISIIWILFVTFILSVIENKRIVDLLFETTSAFATVGLTRGITPRLSTIGKSLIIITMFIGRLGPMELAYAISKNKKIRSYKEANGNIMVG</sequence>
<keyword evidence="8" id="KW-0406">Ion transport</keyword>
<name>A0AAW9MUD1_9FIRM</name>
<proteinExistence type="predicted"/>
<dbReference type="Proteomes" id="UP001357733">
    <property type="component" value="Unassembled WGS sequence"/>
</dbReference>
<feature type="transmembrane region" description="Helical" evidence="10">
    <location>
        <begin position="354"/>
        <end position="375"/>
    </location>
</feature>
<feature type="transmembrane region" description="Helical" evidence="10">
    <location>
        <begin position="231"/>
        <end position="252"/>
    </location>
</feature>
<dbReference type="PANTHER" id="PTHR32024:SF1">
    <property type="entry name" value="KTR SYSTEM POTASSIUM UPTAKE PROTEIN B"/>
    <property type="match status" value="1"/>
</dbReference>
<keyword evidence="6" id="KW-0630">Potassium</keyword>
<evidence type="ECO:0000256" key="10">
    <source>
        <dbReference type="SAM" id="Phobius"/>
    </source>
</evidence>
<keyword evidence="5 10" id="KW-0812">Transmembrane</keyword>
<comment type="caution">
    <text evidence="11">The sequence shown here is derived from an EMBL/GenBank/DDBJ whole genome shotgun (WGS) entry which is preliminary data.</text>
</comment>
<evidence type="ECO:0000256" key="3">
    <source>
        <dbReference type="ARBA" id="ARBA00022475"/>
    </source>
</evidence>